<name>A0ABU8Q8G0_9SPHN</name>
<dbReference type="Pfam" id="PF13412">
    <property type="entry name" value="HTH_24"/>
    <property type="match status" value="1"/>
</dbReference>
<dbReference type="InterPro" id="IPR000600">
    <property type="entry name" value="ROK"/>
</dbReference>
<dbReference type="Gene3D" id="3.30.420.40">
    <property type="match status" value="2"/>
</dbReference>
<dbReference type="SUPFAM" id="SSF46785">
    <property type="entry name" value="Winged helix' DNA-binding domain"/>
    <property type="match status" value="1"/>
</dbReference>
<dbReference type="Gene3D" id="1.10.10.10">
    <property type="entry name" value="Winged helix-like DNA-binding domain superfamily/Winged helix DNA-binding domain"/>
    <property type="match status" value="1"/>
</dbReference>
<sequence length="417" mass="43740">MAVTKPRVTSNGVHGAVSDNRSSDGRDTRLSSSLSGTNLVRAGDYNTRTVLQAIRISPGTTRIAVAERTGLTAATIANITARLTETGLIRVVGRRLGGRGQPPLQLEVDPDGAYAVGVNIDRDHLSIVILDLAGEVRSRITREVLFALPDAVRTFVHDELDGLIARGEVDREKILGIGVAIPDELGTIALPGQPAEYSAWSDVAVEELFADLPWPVHCDNDAAAAALGEAEFGSGFANPSFFYLLISAGLGGGLVIDRKFHRGATRRSGEIGLLPDATAQRAGATVQDTVSLSELQRRLTAAGHRGLVTKLDVTGDGVADVVADWVSDAVRTLAAPLMSVNCLLNPDAVLIGGRLPLALIERLATALNEALSRTVLPAHAPILPAAMARDASATGAAILPFMDHLLPSDAILIQAGR</sequence>
<evidence type="ECO:0000256" key="1">
    <source>
        <dbReference type="ARBA" id="ARBA00006479"/>
    </source>
</evidence>
<gene>
    <name evidence="3" type="ORF">WH159_14965</name>
</gene>
<dbReference type="RefSeq" id="WP_132884479.1">
    <property type="nucleotide sequence ID" value="NZ_JBBGZA010000001.1"/>
</dbReference>
<dbReference type="EMBL" id="JBBGZA010000001">
    <property type="protein sequence ID" value="MEJ5095830.1"/>
    <property type="molecule type" value="Genomic_DNA"/>
</dbReference>
<dbReference type="PANTHER" id="PTHR18964">
    <property type="entry name" value="ROK (REPRESSOR, ORF, KINASE) FAMILY"/>
    <property type="match status" value="1"/>
</dbReference>
<dbReference type="InterPro" id="IPR043129">
    <property type="entry name" value="ATPase_NBD"/>
</dbReference>
<dbReference type="PANTHER" id="PTHR18964:SF149">
    <property type="entry name" value="BIFUNCTIONAL UDP-N-ACETYLGLUCOSAMINE 2-EPIMERASE_N-ACETYLMANNOSAMINE KINASE"/>
    <property type="match status" value="1"/>
</dbReference>
<dbReference type="InterPro" id="IPR036390">
    <property type="entry name" value="WH_DNA-bd_sf"/>
</dbReference>
<comment type="caution">
    <text evidence="3">The sequence shown here is derived from an EMBL/GenBank/DDBJ whole genome shotgun (WGS) entry which is preliminary data.</text>
</comment>
<proteinExistence type="inferred from homology"/>
<protein>
    <submittedName>
        <fullName evidence="3">ROK family transcriptional regulator</fullName>
    </submittedName>
</protein>
<reference evidence="3 4" key="1">
    <citation type="submission" date="2023-12" db="EMBL/GenBank/DDBJ databases">
        <title>Gut-associated functions are favored during microbiome assembly across C. elegans life.</title>
        <authorList>
            <person name="Zimmermann J."/>
        </authorList>
    </citation>
    <scope>NUCLEOTIDE SEQUENCE [LARGE SCALE GENOMIC DNA]</scope>
    <source>
        <strain evidence="3 4">JUb134</strain>
    </source>
</reference>
<evidence type="ECO:0000256" key="2">
    <source>
        <dbReference type="SAM" id="MobiDB-lite"/>
    </source>
</evidence>
<organism evidence="3 4">
    <name type="scientific">Sphingomonas molluscorum</name>
    <dbReference type="NCBI Taxonomy" id="418184"/>
    <lineage>
        <taxon>Bacteria</taxon>
        <taxon>Pseudomonadati</taxon>
        <taxon>Pseudomonadota</taxon>
        <taxon>Alphaproteobacteria</taxon>
        <taxon>Sphingomonadales</taxon>
        <taxon>Sphingomonadaceae</taxon>
        <taxon>Sphingomonas</taxon>
    </lineage>
</organism>
<dbReference type="SUPFAM" id="SSF53067">
    <property type="entry name" value="Actin-like ATPase domain"/>
    <property type="match status" value="1"/>
</dbReference>
<comment type="similarity">
    <text evidence="1">Belongs to the ROK (NagC/XylR) family.</text>
</comment>
<keyword evidence="4" id="KW-1185">Reference proteome</keyword>
<evidence type="ECO:0000313" key="3">
    <source>
        <dbReference type="EMBL" id="MEJ5095830.1"/>
    </source>
</evidence>
<dbReference type="Pfam" id="PF00480">
    <property type="entry name" value="ROK"/>
    <property type="match status" value="1"/>
</dbReference>
<accession>A0ABU8Q8G0</accession>
<feature type="region of interest" description="Disordered" evidence="2">
    <location>
        <begin position="1"/>
        <end position="33"/>
    </location>
</feature>
<dbReference type="Proteomes" id="UP001380365">
    <property type="component" value="Unassembled WGS sequence"/>
</dbReference>
<dbReference type="InterPro" id="IPR036388">
    <property type="entry name" value="WH-like_DNA-bd_sf"/>
</dbReference>
<evidence type="ECO:0000313" key="4">
    <source>
        <dbReference type="Proteomes" id="UP001380365"/>
    </source>
</evidence>